<dbReference type="InterPro" id="IPR002401">
    <property type="entry name" value="Cyt_P450_E_grp-I"/>
</dbReference>
<dbReference type="STRING" id="43335.A0A4U5LSJ7"/>
<dbReference type="PANTHER" id="PTHR24286:SF369">
    <property type="entry name" value="CYTOCHROME P450"/>
    <property type="match status" value="1"/>
</dbReference>
<dbReference type="SUPFAM" id="SSF48264">
    <property type="entry name" value="Cytochrome P450"/>
    <property type="match status" value="1"/>
</dbReference>
<evidence type="ECO:0000256" key="3">
    <source>
        <dbReference type="ARBA" id="ARBA00022692"/>
    </source>
</evidence>
<evidence type="ECO:0000256" key="1">
    <source>
        <dbReference type="ARBA" id="ARBA00004167"/>
    </source>
</evidence>
<dbReference type="GO" id="GO:0016132">
    <property type="term" value="P:brassinosteroid biosynthetic process"/>
    <property type="evidence" value="ECO:0007669"/>
    <property type="project" value="TreeGrafter"/>
</dbReference>
<dbReference type="AlphaFoldDB" id="A0A4U5LSJ7"/>
<dbReference type="PANTHER" id="PTHR24286">
    <property type="entry name" value="CYTOCHROME P450 26"/>
    <property type="match status" value="1"/>
</dbReference>
<feature type="binding site" description="axial binding residue" evidence="7">
    <location>
        <position position="379"/>
    </location>
    <ligand>
        <name>heme</name>
        <dbReference type="ChEBI" id="CHEBI:30413"/>
    </ligand>
    <ligandPart>
        <name>Fe</name>
        <dbReference type="ChEBI" id="CHEBI:18248"/>
    </ligandPart>
</feature>
<proteinExistence type="inferred from homology"/>
<sequence>MLEIVLVLVALFVIYYTHLLIKWKYPKINGVPVHLPPGSMGLPVIGETIQLLIPSYNSIDIHPFIRKRIQRYGPIFRTNLVGRPIIVTADPEGESKVTAIGRVHRYLRGITLNHFGGESLREKMLPQIDASMIFNFTAKVAFGYDLENSKGEKIENLPNFIKSLMSFPLNIPGTTFHKCMKDKDKMSNMVRHIIKERLINSPDERPGDFLDQALNDMASEKFLTEDFIAELSFGILFAAFESVSTTLTLAIKFLAENPLVLEELTVPENEAVLKKRENPDSQLTWEEYKTMAFTQSVVNETLRLMNIPPGLLRKALKDINVKGYTIPAGWTIMLVTPIVHLNPETYKDPLKFNPWRWKDLDQVTLSKSFMPFGGGTRQCAGAEFSKVYMAAFLHVLVTKYRWSKVKGGRITRSPILLFPDGVHIKITSKRD</sequence>
<dbReference type="GO" id="GO:0005506">
    <property type="term" value="F:iron ion binding"/>
    <property type="evidence" value="ECO:0007669"/>
    <property type="project" value="InterPro"/>
</dbReference>
<dbReference type="GO" id="GO:0016020">
    <property type="term" value="C:membrane"/>
    <property type="evidence" value="ECO:0007669"/>
    <property type="project" value="UniProtKB-SubCell"/>
</dbReference>
<keyword evidence="7 8" id="KW-0349">Heme</keyword>
<evidence type="ECO:0000256" key="2">
    <source>
        <dbReference type="ARBA" id="ARBA00010617"/>
    </source>
</evidence>
<keyword evidence="5" id="KW-0472">Membrane</keyword>
<dbReference type="CDD" id="cd11043">
    <property type="entry name" value="CYP90-like"/>
    <property type="match status" value="1"/>
</dbReference>
<evidence type="ECO:0000256" key="7">
    <source>
        <dbReference type="PIRSR" id="PIRSR602401-1"/>
    </source>
</evidence>
<dbReference type="InterPro" id="IPR017972">
    <property type="entry name" value="Cyt_P450_CS"/>
</dbReference>
<evidence type="ECO:0000256" key="6">
    <source>
        <dbReference type="ARBA" id="ARBA00023004"/>
    </source>
</evidence>
<keyword evidence="5" id="KW-1133">Transmembrane helix</keyword>
<comment type="subcellular location">
    <subcellularLocation>
        <location evidence="1">Membrane</location>
        <topology evidence="1">Single-pass membrane protein</topology>
    </subcellularLocation>
</comment>
<name>A0A4U5LSJ7_POPAL</name>
<dbReference type="Gene3D" id="1.10.630.10">
    <property type="entry name" value="Cytochrome P450"/>
    <property type="match status" value="1"/>
</dbReference>
<dbReference type="GO" id="GO:0004497">
    <property type="term" value="F:monooxygenase activity"/>
    <property type="evidence" value="ECO:0007669"/>
    <property type="project" value="UniProtKB-KW"/>
</dbReference>
<dbReference type="GO" id="GO:0016705">
    <property type="term" value="F:oxidoreductase activity, acting on paired donors, with incorporation or reduction of molecular oxygen"/>
    <property type="evidence" value="ECO:0007669"/>
    <property type="project" value="InterPro"/>
</dbReference>
<dbReference type="GO" id="GO:0016125">
    <property type="term" value="P:sterol metabolic process"/>
    <property type="evidence" value="ECO:0007669"/>
    <property type="project" value="TreeGrafter"/>
</dbReference>
<dbReference type="Pfam" id="PF00067">
    <property type="entry name" value="p450"/>
    <property type="match status" value="1"/>
</dbReference>
<comment type="cofactor">
    <cofactor evidence="7">
        <name>heme</name>
        <dbReference type="ChEBI" id="CHEBI:30413"/>
    </cofactor>
</comment>
<evidence type="ECO:0000313" key="9">
    <source>
        <dbReference type="EMBL" id="TKR59017.1"/>
    </source>
</evidence>
<gene>
    <name evidence="9" type="ORF">D5086_0000327520</name>
</gene>
<dbReference type="InterPro" id="IPR036396">
    <property type="entry name" value="Cyt_P450_sf"/>
</dbReference>
<organism evidence="9">
    <name type="scientific">Populus alba</name>
    <name type="common">White poplar</name>
    <dbReference type="NCBI Taxonomy" id="43335"/>
    <lineage>
        <taxon>Eukaryota</taxon>
        <taxon>Viridiplantae</taxon>
        <taxon>Streptophyta</taxon>
        <taxon>Embryophyta</taxon>
        <taxon>Tracheophyta</taxon>
        <taxon>Spermatophyta</taxon>
        <taxon>Magnoliopsida</taxon>
        <taxon>eudicotyledons</taxon>
        <taxon>Gunneridae</taxon>
        <taxon>Pentapetalae</taxon>
        <taxon>rosids</taxon>
        <taxon>fabids</taxon>
        <taxon>Malpighiales</taxon>
        <taxon>Salicaceae</taxon>
        <taxon>Saliceae</taxon>
        <taxon>Populus</taxon>
    </lineage>
</organism>
<dbReference type="InterPro" id="IPR001128">
    <property type="entry name" value="Cyt_P450"/>
</dbReference>
<evidence type="ECO:0000256" key="8">
    <source>
        <dbReference type="RuleBase" id="RU000461"/>
    </source>
</evidence>
<evidence type="ECO:0008006" key="10">
    <source>
        <dbReference type="Google" id="ProtNLM"/>
    </source>
</evidence>
<dbReference type="PRINTS" id="PR00385">
    <property type="entry name" value="P450"/>
</dbReference>
<keyword evidence="3" id="KW-0812">Transmembrane</keyword>
<evidence type="ECO:0000256" key="4">
    <source>
        <dbReference type="ARBA" id="ARBA00022723"/>
    </source>
</evidence>
<comment type="similarity">
    <text evidence="2 8">Belongs to the cytochrome P450 family.</text>
</comment>
<dbReference type="PRINTS" id="PR00463">
    <property type="entry name" value="EP450I"/>
</dbReference>
<dbReference type="EMBL" id="RCHU01001278">
    <property type="protein sequence ID" value="TKR59017.1"/>
    <property type="molecule type" value="Genomic_DNA"/>
</dbReference>
<dbReference type="GO" id="GO:0010268">
    <property type="term" value="P:brassinosteroid homeostasis"/>
    <property type="evidence" value="ECO:0007669"/>
    <property type="project" value="TreeGrafter"/>
</dbReference>
<reference evidence="9" key="1">
    <citation type="submission" date="2018-10" db="EMBL/GenBank/DDBJ databases">
        <title>Population genomic analysis revealed the cold adaptation of white poplar.</title>
        <authorList>
            <person name="Liu Y.-J."/>
        </authorList>
    </citation>
    <scope>NUCLEOTIDE SEQUENCE [LARGE SCALE GENOMIC DNA]</scope>
    <source>
        <strain evidence="9">PAL-ZL1</strain>
    </source>
</reference>
<accession>A0A4U5LSJ7</accession>
<dbReference type="GO" id="GO:0020037">
    <property type="term" value="F:heme binding"/>
    <property type="evidence" value="ECO:0007669"/>
    <property type="project" value="InterPro"/>
</dbReference>
<keyword evidence="4 7" id="KW-0479">Metal-binding</keyword>
<comment type="caution">
    <text evidence="9">The sequence shown here is derived from an EMBL/GenBank/DDBJ whole genome shotgun (WGS) entry which is preliminary data.</text>
</comment>
<dbReference type="PROSITE" id="PS00086">
    <property type="entry name" value="CYTOCHROME_P450"/>
    <property type="match status" value="1"/>
</dbReference>
<keyword evidence="8" id="KW-0560">Oxidoreductase</keyword>
<keyword evidence="6 7" id="KW-0408">Iron</keyword>
<protein>
    <recommendedName>
        <fullName evidence="10">Cytochrome P450 family protein</fullName>
    </recommendedName>
</protein>
<keyword evidence="8" id="KW-0503">Monooxygenase</keyword>
<evidence type="ECO:0000256" key="5">
    <source>
        <dbReference type="ARBA" id="ARBA00022989"/>
    </source>
</evidence>